<keyword evidence="1" id="KW-0732">Signal</keyword>
<evidence type="ECO:0000313" key="3">
    <source>
        <dbReference type="Proteomes" id="UP000054564"/>
    </source>
</evidence>
<feature type="chain" id="PRO_5005550240" description="Secreted protein" evidence="1">
    <location>
        <begin position="22"/>
        <end position="137"/>
    </location>
</feature>
<dbReference type="AlphaFoldDB" id="A0A0L0W100"/>
<keyword evidence="3" id="KW-1185">Reference proteome</keyword>
<sequence>MLLSIRSILVLTIIACGFTAADLATDQKKKCTYGCGRANSAMREAGCALRVGRNEKTHQDSWLLKKGNPTEGHPGYYNCLGTGMNRPVCCLNKKIVYTPGFWLKAMVVDGNGEYPFEFLCNDAPDFNPTWGDPTDCQ</sequence>
<dbReference type="EMBL" id="AJIL01000009">
    <property type="protein sequence ID" value="KNF05174.1"/>
    <property type="molecule type" value="Genomic_DNA"/>
</dbReference>
<protein>
    <recommendedName>
        <fullName evidence="4">Secreted protein</fullName>
    </recommendedName>
</protein>
<accession>A0A0L0W100</accession>
<comment type="caution">
    <text evidence="2">The sequence shown here is derived from an EMBL/GenBank/DDBJ whole genome shotgun (WGS) entry which is preliminary data.</text>
</comment>
<evidence type="ECO:0000313" key="2">
    <source>
        <dbReference type="EMBL" id="KNF05174.1"/>
    </source>
</evidence>
<proteinExistence type="predicted"/>
<dbReference type="Proteomes" id="UP000054564">
    <property type="component" value="Unassembled WGS sequence"/>
</dbReference>
<reference evidence="3" key="1">
    <citation type="submission" date="2014-03" db="EMBL/GenBank/DDBJ databases">
        <title>The Genome Sequence of Puccinia striiformis f. sp. tritici PST-78.</title>
        <authorList>
            <consortium name="The Broad Institute Genome Sequencing Platform"/>
            <person name="Cuomo C."/>
            <person name="Hulbert S."/>
            <person name="Chen X."/>
            <person name="Walker B."/>
            <person name="Young S.K."/>
            <person name="Zeng Q."/>
            <person name="Gargeya S."/>
            <person name="Fitzgerald M."/>
            <person name="Haas B."/>
            <person name="Abouelleil A."/>
            <person name="Alvarado L."/>
            <person name="Arachchi H.M."/>
            <person name="Berlin A.M."/>
            <person name="Chapman S.B."/>
            <person name="Goldberg J."/>
            <person name="Griggs A."/>
            <person name="Gujja S."/>
            <person name="Hansen M."/>
            <person name="Howarth C."/>
            <person name="Imamovic A."/>
            <person name="Larimer J."/>
            <person name="McCowan C."/>
            <person name="Montmayeur A."/>
            <person name="Murphy C."/>
            <person name="Neiman D."/>
            <person name="Pearson M."/>
            <person name="Priest M."/>
            <person name="Roberts A."/>
            <person name="Saif S."/>
            <person name="Shea T."/>
            <person name="Sisk P."/>
            <person name="Sykes S."/>
            <person name="Wortman J."/>
            <person name="Nusbaum C."/>
            <person name="Birren B."/>
        </authorList>
    </citation>
    <scope>NUCLEOTIDE SEQUENCE [LARGE SCALE GENOMIC DNA]</scope>
    <source>
        <strain evidence="3">race PST-78</strain>
    </source>
</reference>
<evidence type="ECO:0008006" key="4">
    <source>
        <dbReference type="Google" id="ProtNLM"/>
    </source>
</evidence>
<evidence type="ECO:0000256" key="1">
    <source>
        <dbReference type="SAM" id="SignalP"/>
    </source>
</evidence>
<gene>
    <name evidence="2" type="ORF">PSTG_01801</name>
</gene>
<dbReference type="OrthoDB" id="2495087at2759"/>
<organism evidence="2 3">
    <name type="scientific">Puccinia striiformis f. sp. tritici PST-78</name>
    <dbReference type="NCBI Taxonomy" id="1165861"/>
    <lineage>
        <taxon>Eukaryota</taxon>
        <taxon>Fungi</taxon>
        <taxon>Dikarya</taxon>
        <taxon>Basidiomycota</taxon>
        <taxon>Pucciniomycotina</taxon>
        <taxon>Pucciniomycetes</taxon>
        <taxon>Pucciniales</taxon>
        <taxon>Pucciniaceae</taxon>
        <taxon>Puccinia</taxon>
    </lineage>
</organism>
<name>A0A0L0W100_9BASI</name>
<feature type="signal peptide" evidence="1">
    <location>
        <begin position="1"/>
        <end position="21"/>
    </location>
</feature>